<feature type="region of interest" description="Disordered" evidence="1">
    <location>
        <begin position="60"/>
        <end position="107"/>
    </location>
</feature>
<comment type="caution">
    <text evidence="2">The sequence shown here is derived from an EMBL/GenBank/DDBJ whole genome shotgun (WGS) entry which is preliminary data.</text>
</comment>
<dbReference type="AlphaFoldDB" id="A0A1Y2P2C1"/>
<reference evidence="2 3" key="1">
    <citation type="submission" date="2016-09" db="EMBL/GenBank/DDBJ databases">
        <title>Streptomyces fradiae DSM40063, a candidate organism with high potential of specific P450 cytochromes.</title>
        <authorList>
            <person name="Grumaz C."/>
            <person name="Vainshtein Y."/>
            <person name="Kirstahler P."/>
            <person name="Sohn K."/>
        </authorList>
    </citation>
    <scope>NUCLEOTIDE SEQUENCE [LARGE SCALE GENOMIC DNA]</scope>
    <source>
        <strain evidence="2 3">DSM 40063</strain>
    </source>
</reference>
<feature type="region of interest" description="Disordered" evidence="1">
    <location>
        <begin position="1"/>
        <end position="42"/>
    </location>
</feature>
<sequence>MTGRRNGRRGRRELRGRRGGLGRRVRAGRRRVGGGRLRRAGGLGPRLRLRRGRDGRGLLLGAGRRDAHGRHGRGCRGRGGGGHGGRAAVGQGADDAARVRHGRAHVQRTPRGLLRRLGGVGLLGGVGDAVAVRRRALGGRVLRGVLVRRLLTGRGLRQRHGDGRGRGDTGLRLRPGALGARHQEQVVVFGRGGGGVEVGVRVRGGRARLLHRACVLRLPLARDLAGVGHAYPSPIGCAPSLPPASTTSVRAARHERVRTSAFSPRSGPVAVAFATGGCGLRHVARPPCGVRPRVPLRGALRRVGGEHIADYPPVVERSASLPALP</sequence>
<protein>
    <submittedName>
        <fullName evidence="2">Uncharacterized protein</fullName>
    </submittedName>
</protein>
<accession>A0A1Y2P2C1</accession>
<dbReference type="Proteomes" id="UP000194318">
    <property type="component" value="Unassembled WGS sequence"/>
</dbReference>
<feature type="compositionally biased region" description="Gly residues" evidence="1">
    <location>
        <begin position="77"/>
        <end position="87"/>
    </location>
</feature>
<evidence type="ECO:0000313" key="3">
    <source>
        <dbReference type="Proteomes" id="UP000194318"/>
    </source>
</evidence>
<dbReference type="EMBL" id="MIFZ01000091">
    <property type="protein sequence ID" value="OSY53318.1"/>
    <property type="molecule type" value="Genomic_DNA"/>
</dbReference>
<organism evidence="2 3">
    <name type="scientific">Streptomyces fradiae ATCC 10745 = DSM 40063</name>
    <dbReference type="NCBI Taxonomy" id="1319510"/>
    <lineage>
        <taxon>Bacteria</taxon>
        <taxon>Bacillati</taxon>
        <taxon>Actinomycetota</taxon>
        <taxon>Actinomycetes</taxon>
        <taxon>Kitasatosporales</taxon>
        <taxon>Streptomycetaceae</taxon>
        <taxon>Streptomyces</taxon>
    </lineage>
</organism>
<proteinExistence type="predicted"/>
<name>A0A1Y2P2C1_STRFR</name>
<gene>
    <name evidence="2" type="ORF">BG846_01015</name>
</gene>
<evidence type="ECO:0000313" key="2">
    <source>
        <dbReference type="EMBL" id="OSY53318.1"/>
    </source>
</evidence>
<feature type="compositionally biased region" description="Basic residues" evidence="1">
    <location>
        <begin position="67"/>
        <end position="76"/>
    </location>
</feature>
<feature type="compositionally biased region" description="Basic residues" evidence="1">
    <location>
        <begin position="1"/>
        <end position="39"/>
    </location>
</feature>
<evidence type="ECO:0000256" key="1">
    <source>
        <dbReference type="SAM" id="MobiDB-lite"/>
    </source>
</evidence>